<name>A0AAN9I3N1_CLITE</name>
<evidence type="ECO:0000313" key="6">
    <source>
        <dbReference type="Proteomes" id="UP001359559"/>
    </source>
</evidence>
<dbReference type="AlphaFoldDB" id="A0AAN9I3N1"/>
<dbReference type="Pfam" id="PF04430">
    <property type="entry name" value="DUF498"/>
    <property type="match status" value="1"/>
</dbReference>
<evidence type="ECO:0000256" key="1">
    <source>
        <dbReference type="ARBA" id="ARBA00004173"/>
    </source>
</evidence>
<dbReference type="Gene3D" id="3.40.1230.10">
    <property type="entry name" value="MTH938-like"/>
    <property type="match status" value="1"/>
</dbReference>
<keyword evidence="3" id="KW-0496">Mitochondrion</keyword>
<dbReference type="CDD" id="cd05125">
    <property type="entry name" value="Mth938_2P1-like"/>
    <property type="match status" value="1"/>
</dbReference>
<comment type="caution">
    <text evidence="5">The sequence shown here is derived from an EMBL/GenBank/DDBJ whole genome shotgun (WGS) entry which is preliminary data.</text>
</comment>
<organism evidence="5 6">
    <name type="scientific">Clitoria ternatea</name>
    <name type="common">Butterfly pea</name>
    <dbReference type="NCBI Taxonomy" id="43366"/>
    <lineage>
        <taxon>Eukaryota</taxon>
        <taxon>Viridiplantae</taxon>
        <taxon>Streptophyta</taxon>
        <taxon>Embryophyta</taxon>
        <taxon>Tracheophyta</taxon>
        <taxon>Spermatophyta</taxon>
        <taxon>Magnoliopsida</taxon>
        <taxon>eudicotyledons</taxon>
        <taxon>Gunneridae</taxon>
        <taxon>Pentapetalae</taxon>
        <taxon>rosids</taxon>
        <taxon>fabids</taxon>
        <taxon>Fabales</taxon>
        <taxon>Fabaceae</taxon>
        <taxon>Papilionoideae</taxon>
        <taxon>50 kb inversion clade</taxon>
        <taxon>NPAAA clade</taxon>
        <taxon>indigoferoid/millettioid clade</taxon>
        <taxon>Phaseoleae</taxon>
        <taxon>Clitoria</taxon>
    </lineage>
</organism>
<sequence length="172" mass="19033">MAVRQRAVSALPTLLRSLRKDPLKPHNHAHALPSLRRAFSLYDQINLIDNVPVDQLRIQGYTDTGFNVNGVEYEGSLLCVGNLLLSWKPKKFSDITADSLSLFQTVRPIPDILILGCGRNIQPVDPELRRFVRSIGIKLEAVDSRNAASTYNILNEEGRVVAAALLPYGVSS</sequence>
<dbReference type="Proteomes" id="UP001359559">
    <property type="component" value="Unassembled WGS sequence"/>
</dbReference>
<evidence type="ECO:0000256" key="4">
    <source>
        <dbReference type="ARBA" id="ARBA00049984"/>
    </source>
</evidence>
<evidence type="ECO:0000256" key="3">
    <source>
        <dbReference type="ARBA" id="ARBA00023128"/>
    </source>
</evidence>
<dbReference type="GO" id="GO:0005743">
    <property type="term" value="C:mitochondrial inner membrane"/>
    <property type="evidence" value="ECO:0007669"/>
    <property type="project" value="TreeGrafter"/>
</dbReference>
<evidence type="ECO:0000313" key="5">
    <source>
        <dbReference type="EMBL" id="KAK7262420.1"/>
    </source>
</evidence>
<keyword evidence="6" id="KW-1185">Reference proteome</keyword>
<gene>
    <name evidence="5" type="ORF">RJT34_29993</name>
</gene>
<proteinExistence type="inferred from homology"/>
<accession>A0AAN9I3N1</accession>
<dbReference type="SUPFAM" id="SSF64076">
    <property type="entry name" value="MTH938-like"/>
    <property type="match status" value="1"/>
</dbReference>
<dbReference type="PANTHER" id="PTHR21192:SF2">
    <property type="entry name" value="NADH DEHYDROGENASE [UBIQUINONE] 1 ALPHA SUBCOMPLEX ASSEMBLY FACTOR 3"/>
    <property type="match status" value="1"/>
</dbReference>
<dbReference type="GO" id="GO:0032981">
    <property type="term" value="P:mitochondrial respiratory chain complex I assembly"/>
    <property type="evidence" value="ECO:0007669"/>
    <property type="project" value="InterPro"/>
</dbReference>
<dbReference type="InterPro" id="IPR034095">
    <property type="entry name" value="NDUF3"/>
</dbReference>
<dbReference type="PANTHER" id="PTHR21192">
    <property type="entry name" value="NUCLEAR PROTEIN E3-3"/>
    <property type="match status" value="1"/>
</dbReference>
<reference evidence="5 6" key="1">
    <citation type="submission" date="2024-01" db="EMBL/GenBank/DDBJ databases">
        <title>The genomes of 5 underutilized Papilionoideae crops provide insights into root nodulation and disease resistance.</title>
        <authorList>
            <person name="Yuan L."/>
        </authorList>
    </citation>
    <scope>NUCLEOTIDE SEQUENCE [LARGE SCALE GENOMIC DNA]</scope>
    <source>
        <strain evidence="5">LY-2023</strain>
        <tissue evidence="5">Leaf</tissue>
    </source>
</reference>
<dbReference type="EMBL" id="JAYKXN010000008">
    <property type="protein sequence ID" value="KAK7262420.1"/>
    <property type="molecule type" value="Genomic_DNA"/>
</dbReference>
<dbReference type="FunFam" id="3.40.1230.10:FF:000003">
    <property type="entry name" value="NADH dehydrogenase [ubiquinone] 1 alpha subcomplex assembly factor 3"/>
    <property type="match status" value="1"/>
</dbReference>
<dbReference type="InterPro" id="IPR036748">
    <property type="entry name" value="MTH938-like_sf"/>
</dbReference>
<evidence type="ECO:0000256" key="2">
    <source>
        <dbReference type="ARBA" id="ARBA00021776"/>
    </source>
</evidence>
<comment type="subcellular location">
    <subcellularLocation>
        <location evidence="1">Mitochondrion</location>
    </subcellularLocation>
</comment>
<protein>
    <recommendedName>
        <fullName evidence="2">NADH dehydrogenase [ubiquinone] 1 alpha subcomplex assembly factor 3</fullName>
    </recommendedName>
</protein>
<comment type="similarity">
    <text evidence="4">Belongs to the NDUFAF3 family.</text>
</comment>
<dbReference type="InterPro" id="IPR007523">
    <property type="entry name" value="NDUFAF3/AAMDC"/>
</dbReference>